<dbReference type="Proteomes" id="UP000612352">
    <property type="component" value="Unassembled WGS sequence"/>
</dbReference>
<proteinExistence type="predicted"/>
<comment type="caution">
    <text evidence="1">The sequence shown here is derived from an EMBL/GenBank/DDBJ whole genome shotgun (WGS) entry which is preliminary data.</text>
</comment>
<reference evidence="1 2" key="1">
    <citation type="submission" date="2020-12" db="EMBL/GenBank/DDBJ databases">
        <title>Brachybacterium sp. MASK1Z-5, whole genome shotgun sequence.</title>
        <authorList>
            <person name="Tuo L."/>
        </authorList>
    </citation>
    <scope>NUCLEOTIDE SEQUENCE [LARGE SCALE GENOMIC DNA]</scope>
    <source>
        <strain evidence="1 2">MASK1Z-5</strain>
    </source>
</reference>
<evidence type="ECO:0000313" key="1">
    <source>
        <dbReference type="EMBL" id="MBK0330952.1"/>
    </source>
</evidence>
<keyword evidence="2" id="KW-1185">Reference proteome</keyword>
<sequence length="307" mass="33982">MTRTPEPLPSSLGPVFTAAEAFAAGVSARRLRAPDLGRVQRGLYRRGPRFTAEDVARALRWSDASVMLCGPTAAQVLSMPLPSTLDVANTQQIHLTSAHARRSSRMLVWHRLTIDRDDVFDAQGCRLTGRVRTAMDLVEHLTPDDLVSVLDHLIRHPRPRFEGRSAPYATPEGLRIAIDSSRRTGRAPLRAALGRARVGSDSPAETSLRLSLVRAGIPDPQLNVRVWEGGVDLGEPDLSWPEWKVCVEHEGPSHLTPEQLAKDIRRAKRRAAHGWLEIRTVAEHLRAGGRLAVHEVRDALRSRGWEG</sequence>
<evidence type="ECO:0000313" key="2">
    <source>
        <dbReference type="Proteomes" id="UP000612352"/>
    </source>
</evidence>
<dbReference type="EMBL" id="JAEDAJ010000002">
    <property type="protein sequence ID" value="MBK0330952.1"/>
    <property type="molecule type" value="Genomic_DNA"/>
</dbReference>
<name>A0ABS1B8W7_9MICO</name>
<evidence type="ECO:0008006" key="3">
    <source>
        <dbReference type="Google" id="ProtNLM"/>
    </source>
</evidence>
<organism evidence="1 2">
    <name type="scientific">Brachybacterium halotolerans</name>
    <dbReference type="NCBI Taxonomy" id="2795215"/>
    <lineage>
        <taxon>Bacteria</taxon>
        <taxon>Bacillati</taxon>
        <taxon>Actinomycetota</taxon>
        <taxon>Actinomycetes</taxon>
        <taxon>Micrococcales</taxon>
        <taxon>Dermabacteraceae</taxon>
        <taxon>Brachybacterium</taxon>
    </lineage>
</organism>
<dbReference type="RefSeq" id="WP_200501591.1">
    <property type="nucleotide sequence ID" value="NZ_JAEDAJ010000002.1"/>
</dbReference>
<accession>A0ABS1B8W7</accession>
<gene>
    <name evidence="1" type="ORF">I8D64_05990</name>
</gene>
<protein>
    <recommendedName>
        <fullName evidence="3">Transcriptional regulator, AbiEi antitoxin, Type IV TA system</fullName>
    </recommendedName>
</protein>